<dbReference type="InterPro" id="IPR009594">
    <property type="entry name" value="Tscrpt_reg_HTH_AraC_N"/>
</dbReference>
<reference evidence="5 6" key="1">
    <citation type="submission" date="2020-08" db="EMBL/GenBank/DDBJ databases">
        <title>Genomic Encyclopedia of Type Strains, Phase IV (KMG-IV): sequencing the most valuable type-strain genomes for metagenomic binning, comparative biology and taxonomic classification.</title>
        <authorList>
            <person name="Goeker M."/>
        </authorList>
    </citation>
    <scope>NUCLEOTIDE SEQUENCE [LARGE SCALE GENOMIC DNA]</scope>
    <source>
        <strain evidence="5 6">DSM 101791</strain>
    </source>
</reference>
<name>A0A7W8GF18_9DEIO</name>
<comment type="caution">
    <text evidence="5">The sequence shown here is derived from an EMBL/GenBank/DDBJ whole genome shotgun (WGS) entry which is preliminary data.</text>
</comment>
<organism evidence="5 6">
    <name type="scientific">Deinococcus budaensis</name>
    <dbReference type="NCBI Taxonomy" id="1665626"/>
    <lineage>
        <taxon>Bacteria</taxon>
        <taxon>Thermotogati</taxon>
        <taxon>Deinococcota</taxon>
        <taxon>Deinococci</taxon>
        <taxon>Deinococcales</taxon>
        <taxon>Deinococcaceae</taxon>
        <taxon>Deinococcus</taxon>
    </lineage>
</organism>
<keyword evidence="2 5" id="KW-0238">DNA-binding</keyword>
<evidence type="ECO:0000256" key="2">
    <source>
        <dbReference type="ARBA" id="ARBA00023125"/>
    </source>
</evidence>
<dbReference type="AlphaFoldDB" id="A0A7W8GF18"/>
<evidence type="ECO:0000313" key="5">
    <source>
        <dbReference type="EMBL" id="MBB5234128.1"/>
    </source>
</evidence>
<dbReference type="PANTHER" id="PTHR43436:SF1">
    <property type="entry name" value="TRANSCRIPTIONAL REGULATORY PROTEIN"/>
    <property type="match status" value="1"/>
</dbReference>
<dbReference type="SUPFAM" id="SSF46689">
    <property type="entry name" value="Homeodomain-like"/>
    <property type="match status" value="2"/>
</dbReference>
<dbReference type="Proteomes" id="UP000525389">
    <property type="component" value="Unassembled WGS sequence"/>
</dbReference>
<evidence type="ECO:0000259" key="4">
    <source>
        <dbReference type="PROSITE" id="PS01124"/>
    </source>
</evidence>
<accession>A0A7W8GF18</accession>
<dbReference type="Pfam" id="PF06719">
    <property type="entry name" value="AraC_N"/>
    <property type="match status" value="1"/>
</dbReference>
<dbReference type="PROSITE" id="PS00041">
    <property type="entry name" value="HTH_ARAC_FAMILY_1"/>
    <property type="match status" value="1"/>
</dbReference>
<dbReference type="RefSeq" id="WP_343057667.1">
    <property type="nucleotide sequence ID" value="NZ_JACHFN010000005.1"/>
</dbReference>
<gene>
    <name evidence="5" type="ORF">HNQ09_001566</name>
</gene>
<dbReference type="GO" id="GO:0043565">
    <property type="term" value="F:sequence-specific DNA binding"/>
    <property type="evidence" value="ECO:0007669"/>
    <property type="project" value="InterPro"/>
</dbReference>
<dbReference type="PROSITE" id="PS01124">
    <property type="entry name" value="HTH_ARAC_FAMILY_2"/>
    <property type="match status" value="1"/>
</dbReference>
<keyword evidence="1" id="KW-0805">Transcription regulation</keyword>
<protein>
    <submittedName>
        <fullName evidence="5">AraC-like DNA-binding protein</fullName>
    </submittedName>
</protein>
<dbReference type="InterPro" id="IPR018060">
    <property type="entry name" value="HTH_AraC"/>
</dbReference>
<dbReference type="InterPro" id="IPR009057">
    <property type="entry name" value="Homeodomain-like_sf"/>
</dbReference>
<keyword evidence="6" id="KW-1185">Reference proteome</keyword>
<feature type="domain" description="HTH araC/xylS-type" evidence="4">
    <location>
        <begin position="172"/>
        <end position="270"/>
    </location>
</feature>
<dbReference type="GO" id="GO:0003700">
    <property type="term" value="F:DNA-binding transcription factor activity"/>
    <property type="evidence" value="ECO:0007669"/>
    <property type="project" value="InterPro"/>
</dbReference>
<sequence>MTLPLPTVHGVRAARPNTEVVHGVFRPSVCIVAQGAKRVYLGTEMFEYDQNRMLLCSMDLPVAAEVVEASHAAPYLGLILDLDLRRLSELAFKVFPKGLPPVRESRGVYLGDATSDIVNAATRLLNVMGDARDMALLAPMIMDEILIRLLRSPVGGRMAQLAQAESHLQRVAKAVDWVRAHFDEPMNVEALSEMVHMSPSSFHAHFKVVTNQTPLQFQKSLRLREARRLMLNAQMDVTTASRRVGYVSTSQFIREYGRMFGNAPARDIALLRERGQTPAALN</sequence>
<dbReference type="InterPro" id="IPR018062">
    <property type="entry name" value="HTH_AraC-typ_CS"/>
</dbReference>
<dbReference type="SMART" id="SM00342">
    <property type="entry name" value="HTH_ARAC"/>
    <property type="match status" value="1"/>
</dbReference>
<keyword evidence="3" id="KW-0804">Transcription</keyword>
<dbReference type="Gene3D" id="1.10.10.60">
    <property type="entry name" value="Homeodomain-like"/>
    <property type="match status" value="1"/>
</dbReference>
<dbReference type="PANTHER" id="PTHR43436">
    <property type="entry name" value="ARAC-FAMILY TRANSCRIPTIONAL REGULATOR"/>
    <property type="match status" value="1"/>
</dbReference>
<proteinExistence type="predicted"/>
<evidence type="ECO:0000256" key="1">
    <source>
        <dbReference type="ARBA" id="ARBA00023015"/>
    </source>
</evidence>
<dbReference type="EMBL" id="JACHFN010000005">
    <property type="protein sequence ID" value="MBB5234128.1"/>
    <property type="molecule type" value="Genomic_DNA"/>
</dbReference>
<dbReference type="Pfam" id="PF12833">
    <property type="entry name" value="HTH_18"/>
    <property type="match status" value="1"/>
</dbReference>
<evidence type="ECO:0000313" key="6">
    <source>
        <dbReference type="Proteomes" id="UP000525389"/>
    </source>
</evidence>
<evidence type="ECO:0000256" key="3">
    <source>
        <dbReference type="ARBA" id="ARBA00023163"/>
    </source>
</evidence>